<keyword evidence="1" id="KW-0472">Membrane</keyword>
<proteinExistence type="predicted"/>
<comment type="caution">
    <text evidence="2">The sequence shown here is derived from an EMBL/GenBank/DDBJ whole genome shotgun (WGS) entry which is preliminary data.</text>
</comment>
<feature type="transmembrane region" description="Helical" evidence="1">
    <location>
        <begin position="60"/>
        <end position="80"/>
    </location>
</feature>
<feature type="transmembrane region" description="Helical" evidence="1">
    <location>
        <begin position="173"/>
        <end position="191"/>
    </location>
</feature>
<reference evidence="2 3" key="1">
    <citation type="submission" date="2024-03" db="EMBL/GenBank/DDBJ databases">
        <title>Actinomycetospora sp. OC33-EN06, a novel actinomycete isolated from wild orchid (Aerides multiflora).</title>
        <authorList>
            <person name="Suriyachadkun C."/>
        </authorList>
    </citation>
    <scope>NUCLEOTIDE SEQUENCE [LARGE SCALE GENOMIC DNA]</scope>
    <source>
        <strain evidence="2 3">OC33-EN06</strain>
    </source>
</reference>
<keyword evidence="3" id="KW-1185">Reference proteome</keyword>
<dbReference type="EMBL" id="JBBEGL010000006">
    <property type="protein sequence ID" value="MEJ2889076.1"/>
    <property type="molecule type" value="Genomic_DNA"/>
</dbReference>
<keyword evidence="1" id="KW-0812">Transmembrane</keyword>
<feature type="transmembrane region" description="Helical" evidence="1">
    <location>
        <begin position="197"/>
        <end position="216"/>
    </location>
</feature>
<evidence type="ECO:0000313" key="2">
    <source>
        <dbReference type="EMBL" id="MEJ2889076.1"/>
    </source>
</evidence>
<protein>
    <recommendedName>
        <fullName evidence="4">DUF4386 family protein</fullName>
    </recommendedName>
</protein>
<evidence type="ECO:0000256" key="1">
    <source>
        <dbReference type="SAM" id="Phobius"/>
    </source>
</evidence>
<keyword evidence="1" id="KW-1133">Transmembrane helix</keyword>
<evidence type="ECO:0000313" key="3">
    <source>
        <dbReference type="Proteomes" id="UP001370100"/>
    </source>
</evidence>
<dbReference type="RefSeq" id="WP_337716282.1">
    <property type="nucleotide sequence ID" value="NZ_JBBEGL010000006.1"/>
</dbReference>
<accession>A0ABU8N9J7</accession>
<feature type="transmembrane region" description="Helical" evidence="1">
    <location>
        <begin position="136"/>
        <end position="161"/>
    </location>
</feature>
<gene>
    <name evidence="2" type="ORF">WCD41_21630</name>
</gene>
<sequence length="221" mass="22772">MSNVEAPPAPASTGRWIPAGLVLAVVATIVPTAVHGNPPIESAELTLRWIAERPSWRPVHLLAVAAIVLWAACLNALARGAGPRPAGDVGRVAALTMTVATAVFAVYFGLHAWLAVPAAELVAGAVPAALVVERTAAAMIVLGAVAFTAQALLGAAIALHGLTLALDRRFPRWLGPVGLAAGLGWLTGAVIVDFAVIVPFTAAAWLWSLVLAGVCWSRRRS</sequence>
<feature type="transmembrane region" description="Helical" evidence="1">
    <location>
        <begin position="92"/>
        <end position="116"/>
    </location>
</feature>
<name>A0ABU8N9J7_9PSEU</name>
<dbReference type="Proteomes" id="UP001370100">
    <property type="component" value="Unassembled WGS sequence"/>
</dbReference>
<evidence type="ECO:0008006" key="4">
    <source>
        <dbReference type="Google" id="ProtNLM"/>
    </source>
</evidence>
<organism evidence="2 3">
    <name type="scientific">Actinomycetospora aeridis</name>
    <dbReference type="NCBI Taxonomy" id="3129231"/>
    <lineage>
        <taxon>Bacteria</taxon>
        <taxon>Bacillati</taxon>
        <taxon>Actinomycetota</taxon>
        <taxon>Actinomycetes</taxon>
        <taxon>Pseudonocardiales</taxon>
        <taxon>Pseudonocardiaceae</taxon>
        <taxon>Actinomycetospora</taxon>
    </lineage>
</organism>